<reference evidence="4" key="1">
    <citation type="submission" date="2025-08" db="UniProtKB">
        <authorList>
            <consortium name="RefSeq"/>
        </authorList>
    </citation>
    <scope>IDENTIFICATION</scope>
    <source>
        <tissue evidence="4">Whole organism</tissue>
    </source>
</reference>
<organism evidence="3 4">
    <name type="scientific">Frankliniella occidentalis</name>
    <name type="common">Western flower thrips</name>
    <name type="synonym">Euthrips occidentalis</name>
    <dbReference type="NCBI Taxonomy" id="133901"/>
    <lineage>
        <taxon>Eukaryota</taxon>
        <taxon>Metazoa</taxon>
        <taxon>Ecdysozoa</taxon>
        <taxon>Arthropoda</taxon>
        <taxon>Hexapoda</taxon>
        <taxon>Insecta</taxon>
        <taxon>Pterygota</taxon>
        <taxon>Neoptera</taxon>
        <taxon>Paraneoptera</taxon>
        <taxon>Thysanoptera</taxon>
        <taxon>Terebrantia</taxon>
        <taxon>Thripoidea</taxon>
        <taxon>Thripidae</taxon>
        <taxon>Frankliniella</taxon>
    </lineage>
</organism>
<gene>
    <name evidence="4" type="primary">LOC113216727</name>
</gene>
<evidence type="ECO:0000259" key="2">
    <source>
        <dbReference type="PROSITE" id="PS50172"/>
    </source>
</evidence>
<dbReference type="CDD" id="cd17736">
    <property type="entry name" value="BRCT_microcephalin_rpt2"/>
    <property type="match status" value="1"/>
</dbReference>
<evidence type="ECO:0000256" key="1">
    <source>
        <dbReference type="SAM" id="MobiDB-lite"/>
    </source>
</evidence>
<feature type="compositionally biased region" description="Polar residues" evidence="1">
    <location>
        <begin position="72"/>
        <end position="84"/>
    </location>
</feature>
<evidence type="ECO:0000313" key="4">
    <source>
        <dbReference type="RefSeq" id="XP_052123754.1"/>
    </source>
</evidence>
<dbReference type="KEGG" id="foc:113216727"/>
<dbReference type="SUPFAM" id="SSF52113">
    <property type="entry name" value="BRCT domain"/>
    <property type="match status" value="2"/>
</dbReference>
<feature type="domain" description="BRCT" evidence="2">
    <location>
        <begin position="138"/>
        <end position="205"/>
    </location>
</feature>
<sequence>MWPQAAESEFKQYRTVYRLTLSGSCDCTILDDDTTTTFVDLDDTAAEKVSCPYRDETKTTPKRSRRRTQTTIQKQVASSKQSGSDAIKRRSKKRINPRNIFERKATSLKIGPSIRSQAQARKRTMVCTRMHREDSAFVSEAIAKLGGWEMEQKVSSQTTHVICGDEKRTVNLLKAIAHGCWILNYDWIRQSVLAGQWLQEEPFEVKAFPGIRQCRIAKETFGTKCSIFKNGDTYYVAPNTRPPRSHLKDLLKLCGAKIVSTQRRGTVIITPIRPADVLPGTIPVTEKWAMDSIVENMLQPKEKYLPTP</sequence>
<keyword evidence="3" id="KW-1185">Reference proteome</keyword>
<dbReference type="PANTHER" id="PTHR14625">
    <property type="entry name" value="MICROCEPHALIN"/>
    <property type="match status" value="1"/>
</dbReference>
<dbReference type="Pfam" id="PF00533">
    <property type="entry name" value="BRCT"/>
    <property type="match status" value="1"/>
</dbReference>
<name>A0A9C6WY34_FRAOC</name>
<dbReference type="GO" id="GO:0000278">
    <property type="term" value="P:mitotic cell cycle"/>
    <property type="evidence" value="ECO:0007669"/>
    <property type="project" value="TreeGrafter"/>
</dbReference>
<dbReference type="PROSITE" id="PS50172">
    <property type="entry name" value="BRCT"/>
    <property type="match status" value="2"/>
</dbReference>
<dbReference type="SMART" id="SM00292">
    <property type="entry name" value="BRCT"/>
    <property type="match status" value="2"/>
</dbReference>
<dbReference type="CDD" id="cd17751">
    <property type="entry name" value="BRCT_microcephalin_rpt3"/>
    <property type="match status" value="1"/>
</dbReference>
<accession>A0A9C6WY34</accession>
<dbReference type="PANTHER" id="PTHR14625:SF3">
    <property type="entry name" value="MICROCEPHALIN"/>
    <property type="match status" value="1"/>
</dbReference>
<evidence type="ECO:0000313" key="3">
    <source>
        <dbReference type="Proteomes" id="UP000504606"/>
    </source>
</evidence>
<protein>
    <submittedName>
        <fullName evidence="4">Microcephalin-like</fullName>
    </submittedName>
</protein>
<dbReference type="Gene3D" id="3.40.50.10190">
    <property type="entry name" value="BRCT domain"/>
    <property type="match status" value="2"/>
</dbReference>
<dbReference type="Proteomes" id="UP000504606">
    <property type="component" value="Unplaced"/>
</dbReference>
<dbReference type="OrthoDB" id="2384350at2759"/>
<dbReference type="InterPro" id="IPR001357">
    <property type="entry name" value="BRCT_dom"/>
</dbReference>
<feature type="region of interest" description="Disordered" evidence="1">
    <location>
        <begin position="53"/>
        <end position="96"/>
    </location>
</feature>
<dbReference type="InterPro" id="IPR022047">
    <property type="entry name" value="Microcephalin-like"/>
</dbReference>
<dbReference type="InterPro" id="IPR036420">
    <property type="entry name" value="BRCT_dom_sf"/>
</dbReference>
<proteinExistence type="predicted"/>
<dbReference type="AlphaFoldDB" id="A0A9C6WY34"/>
<feature type="domain" description="BRCT" evidence="2">
    <location>
        <begin position="223"/>
        <end position="306"/>
    </location>
</feature>
<dbReference type="RefSeq" id="XP_052123754.1">
    <property type="nucleotide sequence ID" value="XM_052267794.1"/>
</dbReference>
<dbReference type="GeneID" id="113216727"/>